<accession>A0A9R1XHE1</accession>
<sequence length="180" mass="19704">MAKFGIQVSMGQCRRAKKYALKLDEGSLVEHYGKLRCNIPLWHVSQYCPLRATRHEDLPGGHLSWYYSLPSTLNCRVLMGSAALTALKRVVIRKGSTSLSNTSTRALALIPFVTSPSGTYHNIVRFGPLGTRTSQGVTHPGTTPARARLTAVKRARAGVVPGWVTPWEVLVPSGPKRTIL</sequence>
<dbReference type="AlphaFoldDB" id="A0A9R1XHE1"/>
<gene>
    <name evidence="1" type="ORF">LSAT_V11C400158880</name>
</gene>
<comment type="caution">
    <text evidence="1">The sequence shown here is derived from an EMBL/GenBank/DDBJ whole genome shotgun (WGS) entry which is preliminary data.</text>
</comment>
<dbReference type="EMBL" id="NBSK02000004">
    <property type="protein sequence ID" value="KAJ0214735.1"/>
    <property type="molecule type" value="Genomic_DNA"/>
</dbReference>
<evidence type="ECO:0000313" key="2">
    <source>
        <dbReference type="Proteomes" id="UP000235145"/>
    </source>
</evidence>
<proteinExistence type="predicted"/>
<dbReference type="Proteomes" id="UP000235145">
    <property type="component" value="Unassembled WGS sequence"/>
</dbReference>
<keyword evidence="2" id="KW-1185">Reference proteome</keyword>
<protein>
    <submittedName>
        <fullName evidence="1">Uncharacterized protein</fullName>
    </submittedName>
</protein>
<evidence type="ECO:0000313" key="1">
    <source>
        <dbReference type="EMBL" id="KAJ0214735.1"/>
    </source>
</evidence>
<name>A0A9R1XHE1_LACSA</name>
<reference evidence="1 2" key="1">
    <citation type="journal article" date="2017" name="Nat. Commun.">
        <title>Genome assembly with in vitro proximity ligation data and whole-genome triplication in lettuce.</title>
        <authorList>
            <person name="Reyes-Chin-Wo S."/>
            <person name="Wang Z."/>
            <person name="Yang X."/>
            <person name="Kozik A."/>
            <person name="Arikit S."/>
            <person name="Song C."/>
            <person name="Xia L."/>
            <person name="Froenicke L."/>
            <person name="Lavelle D.O."/>
            <person name="Truco M.J."/>
            <person name="Xia R."/>
            <person name="Zhu S."/>
            <person name="Xu C."/>
            <person name="Xu H."/>
            <person name="Xu X."/>
            <person name="Cox K."/>
            <person name="Korf I."/>
            <person name="Meyers B.C."/>
            <person name="Michelmore R.W."/>
        </authorList>
    </citation>
    <scope>NUCLEOTIDE SEQUENCE [LARGE SCALE GENOMIC DNA]</scope>
    <source>
        <strain evidence="2">cv. Salinas</strain>
        <tissue evidence="1">Seedlings</tissue>
    </source>
</reference>
<organism evidence="1 2">
    <name type="scientific">Lactuca sativa</name>
    <name type="common">Garden lettuce</name>
    <dbReference type="NCBI Taxonomy" id="4236"/>
    <lineage>
        <taxon>Eukaryota</taxon>
        <taxon>Viridiplantae</taxon>
        <taxon>Streptophyta</taxon>
        <taxon>Embryophyta</taxon>
        <taxon>Tracheophyta</taxon>
        <taxon>Spermatophyta</taxon>
        <taxon>Magnoliopsida</taxon>
        <taxon>eudicotyledons</taxon>
        <taxon>Gunneridae</taxon>
        <taxon>Pentapetalae</taxon>
        <taxon>asterids</taxon>
        <taxon>campanulids</taxon>
        <taxon>Asterales</taxon>
        <taxon>Asteraceae</taxon>
        <taxon>Cichorioideae</taxon>
        <taxon>Cichorieae</taxon>
        <taxon>Lactucinae</taxon>
        <taxon>Lactuca</taxon>
    </lineage>
</organism>